<feature type="signal peptide" evidence="2">
    <location>
        <begin position="1"/>
        <end position="17"/>
    </location>
</feature>
<dbReference type="Proteomes" id="UP000250572">
    <property type="component" value="Unassembled WGS sequence"/>
</dbReference>
<name>A0A315V477_GAMAF</name>
<gene>
    <name evidence="3" type="ORF">CCH79_00003945</name>
</gene>
<sequence length="136" mass="14127">MKVALIVFFRGVHVVSFSGCWCSAPTEKSTQAHGLSPLCSDSSSGSEEEAGPGDDMTGMEHWMSRPSQLGPAHLGSTSSSSSSTQSGGSGNAGRLADSLAHTHIAHLAHLGHPHLGQSHHQQSLLSQSHHGENVSL</sequence>
<keyword evidence="4" id="KW-1185">Reference proteome</keyword>
<organism evidence="3 4">
    <name type="scientific">Gambusia affinis</name>
    <name type="common">Western mosquitofish</name>
    <name type="synonym">Heterandria affinis</name>
    <dbReference type="NCBI Taxonomy" id="33528"/>
    <lineage>
        <taxon>Eukaryota</taxon>
        <taxon>Metazoa</taxon>
        <taxon>Chordata</taxon>
        <taxon>Craniata</taxon>
        <taxon>Vertebrata</taxon>
        <taxon>Euteleostomi</taxon>
        <taxon>Actinopterygii</taxon>
        <taxon>Neopterygii</taxon>
        <taxon>Teleostei</taxon>
        <taxon>Neoteleostei</taxon>
        <taxon>Acanthomorphata</taxon>
        <taxon>Ovalentaria</taxon>
        <taxon>Atherinomorphae</taxon>
        <taxon>Cyprinodontiformes</taxon>
        <taxon>Poeciliidae</taxon>
        <taxon>Poeciliinae</taxon>
        <taxon>Gambusia</taxon>
    </lineage>
</organism>
<dbReference type="EMBL" id="NHOQ01002355">
    <property type="protein sequence ID" value="PWA18114.1"/>
    <property type="molecule type" value="Genomic_DNA"/>
</dbReference>
<feature type="chain" id="PRO_5016439676" description="OAR domain-containing protein" evidence="2">
    <location>
        <begin position="18"/>
        <end position="136"/>
    </location>
</feature>
<comment type="caution">
    <text evidence="3">The sequence shown here is derived from an EMBL/GenBank/DDBJ whole genome shotgun (WGS) entry which is preliminary data.</text>
</comment>
<keyword evidence="2" id="KW-0732">Signal</keyword>
<proteinExistence type="predicted"/>
<feature type="compositionally biased region" description="Low complexity" evidence="1">
    <location>
        <begin position="75"/>
        <end position="86"/>
    </location>
</feature>
<feature type="region of interest" description="Disordered" evidence="1">
    <location>
        <begin position="28"/>
        <end position="100"/>
    </location>
</feature>
<evidence type="ECO:0000256" key="2">
    <source>
        <dbReference type="SAM" id="SignalP"/>
    </source>
</evidence>
<feature type="region of interest" description="Disordered" evidence="1">
    <location>
        <begin position="114"/>
        <end position="136"/>
    </location>
</feature>
<evidence type="ECO:0000256" key="1">
    <source>
        <dbReference type="SAM" id="MobiDB-lite"/>
    </source>
</evidence>
<protein>
    <recommendedName>
        <fullName evidence="5">OAR domain-containing protein</fullName>
    </recommendedName>
</protein>
<evidence type="ECO:0000313" key="3">
    <source>
        <dbReference type="EMBL" id="PWA18114.1"/>
    </source>
</evidence>
<reference evidence="3 4" key="1">
    <citation type="journal article" date="2018" name="G3 (Bethesda)">
        <title>A High-Quality Reference Genome for the Invasive Mosquitofish Gambusia affinis Using a Chicago Library.</title>
        <authorList>
            <person name="Hoffberg S.L."/>
            <person name="Troendle N.J."/>
            <person name="Glenn T.C."/>
            <person name="Mahmud O."/>
            <person name="Louha S."/>
            <person name="Chalopin D."/>
            <person name="Bennetzen J.L."/>
            <person name="Mauricio R."/>
        </authorList>
    </citation>
    <scope>NUCLEOTIDE SEQUENCE [LARGE SCALE GENOMIC DNA]</scope>
    <source>
        <strain evidence="3">NE01/NJP1002.9</strain>
        <tissue evidence="3">Muscle</tissue>
    </source>
</reference>
<dbReference type="AlphaFoldDB" id="A0A315V477"/>
<accession>A0A315V477</accession>
<evidence type="ECO:0008006" key="5">
    <source>
        <dbReference type="Google" id="ProtNLM"/>
    </source>
</evidence>
<evidence type="ECO:0000313" key="4">
    <source>
        <dbReference type="Proteomes" id="UP000250572"/>
    </source>
</evidence>
<feature type="compositionally biased region" description="Low complexity" evidence="1">
    <location>
        <begin position="114"/>
        <end position="128"/>
    </location>
</feature>